<dbReference type="EMBL" id="JAYWIO010000001">
    <property type="protein sequence ID" value="KAK7287245.1"/>
    <property type="molecule type" value="Genomic_DNA"/>
</dbReference>
<reference evidence="1 2" key="1">
    <citation type="submission" date="2024-01" db="EMBL/GenBank/DDBJ databases">
        <title>The genomes of 5 underutilized Papilionoideae crops provide insights into root nodulation and disease resistanc.</title>
        <authorList>
            <person name="Yuan L."/>
        </authorList>
    </citation>
    <scope>NUCLEOTIDE SEQUENCE [LARGE SCALE GENOMIC DNA]</scope>
    <source>
        <strain evidence="1">ZHUSHIDOU_FW_LH</strain>
        <tissue evidence="1">Leaf</tissue>
    </source>
</reference>
<dbReference type="Proteomes" id="UP001372338">
    <property type="component" value="Unassembled WGS sequence"/>
</dbReference>
<gene>
    <name evidence="1" type="ORF">RIF29_00414</name>
</gene>
<evidence type="ECO:0000313" key="1">
    <source>
        <dbReference type="EMBL" id="KAK7287245.1"/>
    </source>
</evidence>
<name>A0AAN9IVM8_CROPI</name>
<proteinExistence type="predicted"/>
<dbReference type="AlphaFoldDB" id="A0AAN9IVM8"/>
<accession>A0AAN9IVM8</accession>
<organism evidence="1 2">
    <name type="scientific">Crotalaria pallida</name>
    <name type="common">Smooth rattlebox</name>
    <name type="synonym">Crotalaria striata</name>
    <dbReference type="NCBI Taxonomy" id="3830"/>
    <lineage>
        <taxon>Eukaryota</taxon>
        <taxon>Viridiplantae</taxon>
        <taxon>Streptophyta</taxon>
        <taxon>Embryophyta</taxon>
        <taxon>Tracheophyta</taxon>
        <taxon>Spermatophyta</taxon>
        <taxon>Magnoliopsida</taxon>
        <taxon>eudicotyledons</taxon>
        <taxon>Gunneridae</taxon>
        <taxon>Pentapetalae</taxon>
        <taxon>rosids</taxon>
        <taxon>fabids</taxon>
        <taxon>Fabales</taxon>
        <taxon>Fabaceae</taxon>
        <taxon>Papilionoideae</taxon>
        <taxon>50 kb inversion clade</taxon>
        <taxon>genistoids sensu lato</taxon>
        <taxon>core genistoids</taxon>
        <taxon>Crotalarieae</taxon>
        <taxon>Crotalaria</taxon>
    </lineage>
</organism>
<sequence>MTLFGCSNCIMVLVKKFKWLIGSVGRLPQLIPDQILKLKQLTVLTLADTDKCLVILSSLKRAKDKMEKSMIADNDSGKSIASENSGRLYVSLKGLHPIEAESITSLDPRPTSLLCL</sequence>
<evidence type="ECO:0000313" key="2">
    <source>
        <dbReference type="Proteomes" id="UP001372338"/>
    </source>
</evidence>
<comment type="caution">
    <text evidence="1">The sequence shown here is derived from an EMBL/GenBank/DDBJ whole genome shotgun (WGS) entry which is preliminary data.</text>
</comment>
<protein>
    <submittedName>
        <fullName evidence="1">Uncharacterized protein</fullName>
    </submittedName>
</protein>
<keyword evidence="2" id="KW-1185">Reference proteome</keyword>